<dbReference type="EMBL" id="WEGI01000014">
    <property type="protein sequence ID" value="MQY30368.1"/>
    <property type="molecule type" value="Genomic_DNA"/>
</dbReference>
<protein>
    <submittedName>
        <fullName evidence="1">Uncharacterized protein</fullName>
    </submittedName>
</protein>
<comment type="caution">
    <text evidence="1">The sequence shown here is derived from an EMBL/GenBank/DDBJ whole genome shotgun (WGS) entry which is preliminary data.</text>
</comment>
<dbReference type="Proteomes" id="UP000431401">
    <property type="component" value="Unassembled WGS sequence"/>
</dbReference>
<evidence type="ECO:0000313" key="2">
    <source>
        <dbReference type="Proteomes" id="UP000431401"/>
    </source>
</evidence>
<proteinExistence type="predicted"/>
<sequence>MTEQATYTLSATSVTLTYATETGELRLELGDAYSPFDGTHELLSAPEDLPPGAGIRLTGTVRHESVGRGGPLVRTARVTVFLPDAPAPGAEVAEPAATGALVFADPGARGETAPSFGAVTLTGRITVPAAIAGGRF</sequence>
<evidence type="ECO:0000313" key="1">
    <source>
        <dbReference type="EMBL" id="MQY30368.1"/>
    </source>
</evidence>
<keyword evidence="2" id="KW-1185">Reference proteome</keyword>
<reference evidence="1 2" key="1">
    <citation type="submission" date="2019-10" db="EMBL/GenBank/DDBJ databases">
        <title>Nocardia macrotermitis sp. nov. and Nocardia aurantia sp. nov., isolated from the gut of fungus growing-termite Macrotermes natalensis.</title>
        <authorList>
            <person name="Benndorf R."/>
            <person name="Schwitalla J."/>
            <person name="Martin K."/>
            <person name="De Beer W."/>
            <person name="Kaster A.-K."/>
            <person name="Vollmers J."/>
            <person name="Poulsen M."/>
            <person name="Beemelmanns C."/>
        </authorList>
    </citation>
    <scope>NUCLEOTIDE SEQUENCE [LARGE SCALE GENOMIC DNA]</scope>
    <source>
        <strain evidence="1 2">RB56</strain>
    </source>
</reference>
<accession>A0A7K0DXT6</accession>
<name>A0A7K0DXT6_9NOCA</name>
<dbReference type="RefSeq" id="WP_153347675.1">
    <property type="nucleotide sequence ID" value="NZ_WEGI01000014.1"/>
</dbReference>
<gene>
    <name evidence="1" type="ORF">NRB56_59700</name>
</gene>
<organism evidence="1 2">
    <name type="scientific">Nocardia aurantia</name>
    <dbReference type="NCBI Taxonomy" id="2585199"/>
    <lineage>
        <taxon>Bacteria</taxon>
        <taxon>Bacillati</taxon>
        <taxon>Actinomycetota</taxon>
        <taxon>Actinomycetes</taxon>
        <taxon>Mycobacteriales</taxon>
        <taxon>Nocardiaceae</taxon>
        <taxon>Nocardia</taxon>
    </lineage>
</organism>
<dbReference type="OrthoDB" id="9939541at2"/>
<dbReference type="AlphaFoldDB" id="A0A7K0DXT6"/>